<gene>
    <name evidence="1" type="ORF">UFOPK4173_01226</name>
</gene>
<dbReference type="AlphaFoldDB" id="A0A6J7S5E4"/>
<name>A0A6J7S5E4_9ZZZZ</name>
<reference evidence="1" key="1">
    <citation type="submission" date="2020-05" db="EMBL/GenBank/DDBJ databases">
        <authorList>
            <person name="Chiriac C."/>
            <person name="Salcher M."/>
            <person name="Ghai R."/>
            <person name="Kavagutti S V."/>
        </authorList>
    </citation>
    <scope>NUCLEOTIDE SEQUENCE</scope>
</reference>
<accession>A0A6J7S5E4</accession>
<dbReference type="EMBL" id="CAFBPW010000145">
    <property type="protein sequence ID" value="CAB5036317.1"/>
    <property type="molecule type" value="Genomic_DNA"/>
</dbReference>
<sequence>MQFCAQRHKRPLGELWGQISNEAYRVRERGEGAKCCAPLVVNKQEAKAFWAVMQRHRGDQTAQKFALARASGTSNKCVRAVGAQVKVKDPIRYLPEGCGQTR</sequence>
<protein>
    <submittedName>
        <fullName evidence="1">Unannotated protein</fullName>
    </submittedName>
</protein>
<organism evidence="1">
    <name type="scientific">freshwater metagenome</name>
    <dbReference type="NCBI Taxonomy" id="449393"/>
    <lineage>
        <taxon>unclassified sequences</taxon>
        <taxon>metagenomes</taxon>
        <taxon>ecological metagenomes</taxon>
    </lineage>
</organism>
<evidence type="ECO:0000313" key="1">
    <source>
        <dbReference type="EMBL" id="CAB5036317.1"/>
    </source>
</evidence>
<proteinExistence type="predicted"/>